<name>A0A1M5FBT0_STRHI</name>
<dbReference type="InterPro" id="IPR000073">
    <property type="entry name" value="AB_hydrolase_1"/>
</dbReference>
<comment type="similarity">
    <text evidence="1">Belongs to the peptidase S33 family.</text>
</comment>
<dbReference type="PANTHER" id="PTHR43248:SF29">
    <property type="entry name" value="TRIPEPTIDYL AMINOPEPTIDASE"/>
    <property type="match status" value="1"/>
</dbReference>
<dbReference type="InterPro" id="IPR051601">
    <property type="entry name" value="Serine_prot/Carboxylest_S33"/>
</dbReference>
<proteinExistence type="inferred from homology"/>
<dbReference type="OrthoDB" id="4447445at2"/>
<dbReference type="InterPro" id="IPR013595">
    <property type="entry name" value="Pept_S33_TAP-like_C"/>
</dbReference>
<feature type="domain" description="Peptidase S33 tripeptidyl aminopeptidase-like C-terminal" evidence="5">
    <location>
        <begin position="350"/>
        <end position="442"/>
    </location>
</feature>
<keyword evidence="3" id="KW-0378">Hydrolase</keyword>
<evidence type="ECO:0000259" key="5">
    <source>
        <dbReference type="Pfam" id="PF08386"/>
    </source>
</evidence>
<evidence type="ECO:0000256" key="1">
    <source>
        <dbReference type="ARBA" id="ARBA00010088"/>
    </source>
</evidence>
<accession>A0A1M5FBT0</accession>
<reference evidence="6 7" key="1">
    <citation type="submission" date="2016-11" db="EMBL/GenBank/DDBJ databases">
        <authorList>
            <person name="Jaros S."/>
            <person name="Januszkiewicz K."/>
            <person name="Wedrychowicz H."/>
        </authorList>
    </citation>
    <scope>NUCLEOTIDE SEQUENCE [LARGE SCALE GENOMIC DNA]</scope>
    <source>
        <strain evidence="6 7">DSM 44523</strain>
    </source>
</reference>
<evidence type="ECO:0000256" key="2">
    <source>
        <dbReference type="ARBA" id="ARBA00022729"/>
    </source>
</evidence>
<evidence type="ECO:0000259" key="4">
    <source>
        <dbReference type="Pfam" id="PF00561"/>
    </source>
</evidence>
<evidence type="ECO:0000313" key="7">
    <source>
        <dbReference type="Proteomes" id="UP000184501"/>
    </source>
</evidence>
<dbReference type="Pfam" id="PF00561">
    <property type="entry name" value="Abhydrolase_1"/>
    <property type="match status" value="1"/>
</dbReference>
<gene>
    <name evidence="6" type="ORF">SAMN05444320_105367</name>
</gene>
<feature type="domain" description="AB hydrolase-1" evidence="4">
    <location>
        <begin position="61"/>
        <end position="208"/>
    </location>
</feature>
<dbReference type="Pfam" id="PF08386">
    <property type="entry name" value="Abhydrolase_4"/>
    <property type="match status" value="1"/>
</dbReference>
<dbReference type="GO" id="GO:0016787">
    <property type="term" value="F:hydrolase activity"/>
    <property type="evidence" value="ECO:0007669"/>
    <property type="project" value="UniProtKB-KW"/>
</dbReference>
<keyword evidence="7" id="KW-1185">Reference proteome</keyword>
<sequence length="448" mass="47963">MDYRDPGGRTLELVVSRIASTSPERRRGVLVVGPIGRGESSLWMPSEARKAFGGTRIPELYDVVGLDLRGVGASSPVSCGLTAAELPARHPAASGSIEDSVAASRAVADRCGKRIGDLLPHMGTVTVARDLDRVRQALGVARFTYYGGWYGSFLGVAYDSLFPGRVDRMVLDSPVDPARFGYATARMEGPGVEAGFGDFARWLAERPAAYRLGATERDVRNTVLGMITELDAAPWTGPGGQVITGNDVRTVAAAAALHRFYWLDPEPGKTGAASWLRMVHERDNAASGARLAARALHQTKTGAEDNGHVAEQAGNCVDGSWPRDVDQYRRLVARDRKAYPLTGGMPANITPCAFWPATSAEPPVRPDRNGARTILVVGAERSPVTPHTAILGTARALGARPGVVTVDSNDHLIGFFRQSPCANRRVDVFLATGAIPRNPQRCPDPRNP</sequence>
<protein>
    <submittedName>
        <fullName evidence="6">TAP-like protein</fullName>
    </submittedName>
</protein>
<dbReference type="Proteomes" id="UP000184501">
    <property type="component" value="Unassembled WGS sequence"/>
</dbReference>
<dbReference type="SUPFAM" id="SSF53474">
    <property type="entry name" value="alpha/beta-Hydrolases"/>
    <property type="match status" value="1"/>
</dbReference>
<dbReference type="EMBL" id="FQVN01000005">
    <property type="protein sequence ID" value="SHF89053.1"/>
    <property type="molecule type" value="Genomic_DNA"/>
</dbReference>
<evidence type="ECO:0000256" key="3">
    <source>
        <dbReference type="ARBA" id="ARBA00022801"/>
    </source>
</evidence>
<dbReference type="InterPro" id="IPR029058">
    <property type="entry name" value="AB_hydrolase_fold"/>
</dbReference>
<dbReference type="AlphaFoldDB" id="A0A1M5FBT0"/>
<dbReference type="Gene3D" id="3.40.50.1820">
    <property type="entry name" value="alpha/beta hydrolase"/>
    <property type="match status" value="1"/>
</dbReference>
<dbReference type="PANTHER" id="PTHR43248">
    <property type="entry name" value="2-SUCCINYL-6-HYDROXY-2,4-CYCLOHEXADIENE-1-CARBOXYLATE SYNTHASE"/>
    <property type="match status" value="1"/>
</dbReference>
<evidence type="ECO:0000313" key="6">
    <source>
        <dbReference type="EMBL" id="SHF89053.1"/>
    </source>
</evidence>
<dbReference type="STRING" id="2017.SAMN05444320_105367"/>
<organism evidence="6 7">
    <name type="scientific">Streptoalloteichus hindustanus</name>
    <dbReference type="NCBI Taxonomy" id="2017"/>
    <lineage>
        <taxon>Bacteria</taxon>
        <taxon>Bacillati</taxon>
        <taxon>Actinomycetota</taxon>
        <taxon>Actinomycetes</taxon>
        <taxon>Pseudonocardiales</taxon>
        <taxon>Pseudonocardiaceae</taxon>
        <taxon>Streptoalloteichus</taxon>
    </lineage>
</organism>
<dbReference type="RefSeq" id="WP_073484506.1">
    <property type="nucleotide sequence ID" value="NZ_FQVN01000005.1"/>
</dbReference>
<keyword evidence="2" id="KW-0732">Signal</keyword>